<dbReference type="Proteomes" id="UP001295444">
    <property type="component" value="Chromosome 11"/>
</dbReference>
<feature type="compositionally biased region" description="Polar residues" evidence="1">
    <location>
        <begin position="54"/>
        <end position="68"/>
    </location>
</feature>
<accession>A0AAD1TBI9</accession>
<evidence type="ECO:0000313" key="2">
    <source>
        <dbReference type="EMBL" id="CAH2323030.1"/>
    </source>
</evidence>
<dbReference type="EMBL" id="OW240922">
    <property type="protein sequence ID" value="CAH2323030.1"/>
    <property type="molecule type" value="Genomic_DNA"/>
</dbReference>
<evidence type="ECO:0000313" key="3">
    <source>
        <dbReference type="Proteomes" id="UP001295444"/>
    </source>
</evidence>
<sequence>MALKTHPAQADTVRDPLMALNLLSNHPKKRLQDTQAPQQPAYLGIHKLQRHSQDTSARPNPVEHNSPTLLKPAPMTCTWRTPSDIIPMPQLHYEAGHYMARQVLCPYSPNNQETR</sequence>
<evidence type="ECO:0000256" key="1">
    <source>
        <dbReference type="SAM" id="MobiDB-lite"/>
    </source>
</evidence>
<keyword evidence="3" id="KW-1185">Reference proteome</keyword>
<name>A0AAD1TBI9_PELCU</name>
<dbReference type="AlphaFoldDB" id="A0AAD1TBI9"/>
<gene>
    <name evidence="2" type="ORF">PECUL_23A039780</name>
</gene>
<organism evidence="2 3">
    <name type="scientific">Pelobates cultripes</name>
    <name type="common">Western spadefoot toad</name>
    <dbReference type="NCBI Taxonomy" id="61616"/>
    <lineage>
        <taxon>Eukaryota</taxon>
        <taxon>Metazoa</taxon>
        <taxon>Chordata</taxon>
        <taxon>Craniata</taxon>
        <taxon>Vertebrata</taxon>
        <taxon>Euteleostomi</taxon>
        <taxon>Amphibia</taxon>
        <taxon>Batrachia</taxon>
        <taxon>Anura</taxon>
        <taxon>Pelobatoidea</taxon>
        <taxon>Pelobatidae</taxon>
        <taxon>Pelobates</taxon>
    </lineage>
</organism>
<reference evidence="2" key="1">
    <citation type="submission" date="2022-03" db="EMBL/GenBank/DDBJ databases">
        <authorList>
            <person name="Alioto T."/>
            <person name="Alioto T."/>
            <person name="Gomez Garrido J."/>
        </authorList>
    </citation>
    <scope>NUCLEOTIDE SEQUENCE</scope>
</reference>
<feature type="region of interest" description="Disordered" evidence="1">
    <location>
        <begin position="48"/>
        <end position="74"/>
    </location>
</feature>
<proteinExistence type="predicted"/>
<protein>
    <submittedName>
        <fullName evidence="2">Uncharacterized protein</fullName>
    </submittedName>
</protein>